<dbReference type="PANTHER" id="PTHR30563">
    <property type="entry name" value="DNA RECOMBINATION PROTEIN RMUC"/>
    <property type="match status" value="1"/>
</dbReference>
<evidence type="ECO:0000256" key="4">
    <source>
        <dbReference type="ARBA" id="ARBA00023172"/>
    </source>
</evidence>
<accession>Q3A440</accession>
<dbReference type="Pfam" id="PF02646">
    <property type="entry name" value="RmuC"/>
    <property type="match status" value="1"/>
</dbReference>
<keyword evidence="7" id="KW-1185">Reference proteome</keyword>
<dbReference type="STRING" id="338963.Pcar_1623"/>
<dbReference type="HOGENOM" id="CLU_024057_0_1_7"/>
<evidence type="ECO:0000313" key="7">
    <source>
        <dbReference type="Proteomes" id="UP000002534"/>
    </source>
</evidence>
<evidence type="ECO:0000256" key="3">
    <source>
        <dbReference type="ARBA" id="ARBA00023054"/>
    </source>
</evidence>
<dbReference type="eggNOG" id="COG1322">
    <property type="taxonomic scope" value="Bacteria"/>
</dbReference>
<dbReference type="OrthoDB" id="9765111at2"/>
<dbReference type="Proteomes" id="UP000002534">
    <property type="component" value="Chromosome"/>
</dbReference>
<keyword evidence="3 5" id="KW-0175">Coiled coil</keyword>
<evidence type="ECO:0000256" key="2">
    <source>
        <dbReference type="ARBA" id="ARBA00009840"/>
    </source>
</evidence>
<evidence type="ECO:0000313" key="6">
    <source>
        <dbReference type="EMBL" id="ABA88867.1"/>
    </source>
</evidence>
<keyword evidence="4" id="KW-0233">DNA recombination</keyword>
<sequence>MEWFIFAGAFCAGSVLGVLFAAMFLQRRSATDQQAFRQEAASIQAVLEERLAARSQEIASLLERLEKSQQERMRTAQALTAATASQASLETKLAEERKQAAEKLQLLNDAKEQMKLEFQSLAYRIFEDKSRNLVDQSRSNLDQLLHPFRAQLKDFEKKVDETYQREARERFSLRQEIVRLQECNQQIQTDAINLTNALKGQVKTQGIWGEIVLERILEQSGLHKGREYEAQGSFRDAQGRQLRPDIVVHLPENKDIVVDSKVSLIAYERYVNASEDEQRSLALRQHLTSLHSHIKLLQSKHYQALPGLRSLDFVLMFIPVEGAFMLALEEDETLFRKAFAQNVMIVSPSTLLLTLRTIQNIWRYEYQNQNAVEIARQAGNLYDHFVRFVNDLEKIGDLLEKTRQTYGQAHKRLTTGRGNLVRRAESLRQLGIQNSKVLSPIIRENARIDLDDTDAFSNEPAT</sequence>
<evidence type="ECO:0000256" key="1">
    <source>
        <dbReference type="ARBA" id="ARBA00003416"/>
    </source>
</evidence>
<dbReference type="EMBL" id="CP000142">
    <property type="protein sequence ID" value="ABA88867.1"/>
    <property type="molecule type" value="Genomic_DNA"/>
</dbReference>
<proteinExistence type="inferred from homology"/>
<dbReference type="InterPro" id="IPR003798">
    <property type="entry name" value="DNA_recombination_RmuC"/>
</dbReference>
<evidence type="ECO:0000256" key="5">
    <source>
        <dbReference type="SAM" id="Coils"/>
    </source>
</evidence>
<comment type="similarity">
    <text evidence="2">Belongs to the RmuC family.</text>
</comment>
<reference evidence="7" key="1">
    <citation type="submission" date="2005-10" db="EMBL/GenBank/DDBJ databases">
        <title>Complete sequence of Pelobacter carbinolicus DSM 2380.</title>
        <authorList>
            <person name="Copeland A."/>
            <person name="Lucas S."/>
            <person name="Lapidus A."/>
            <person name="Barry K."/>
            <person name="Detter J.C."/>
            <person name="Glavina T."/>
            <person name="Hammon N."/>
            <person name="Israni S."/>
            <person name="Pitluck S."/>
            <person name="Chertkov O."/>
            <person name="Schmutz J."/>
            <person name="Larimer F."/>
            <person name="Land M."/>
            <person name="Kyrpides N."/>
            <person name="Ivanova N."/>
            <person name="Richardson P."/>
        </authorList>
    </citation>
    <scope>NUCLEOTIDE SEQUENCE [LARGE SCALE GENOMIC DNA]</scope>
    <source>
        <strain evidence="7">DSM 2380 / NBRC 103641 / GraBd1</strain>
    </source>
</reference>
<reference evidence="6 7" key="2">
    <citation type="journal article" date="2012" name="BMC Genomics">
        <title>The genome of Pelobacter carbinolicus reveals surprising metabolic capabilities and physiological features.</title>
        <authorList>
            <person name="Aklujkar M."/>
            <person name="Haveman S.A."/>
            <person name="Didonato R.Jr."/>
            <person name="Chertkov O."/>
            <person name="Han C.S."/>
            <person name="Land M.L."/>
            <person name="Brown P."/>
            <person name="Lovley D.R."/>
        </authorList>
    </citation>
    <scope>NUCLEOTIDE SEQUENCE [LARGE SCALE GENOMIC DNA]</scope>
    <source>
        <strain evidence="7">DSM 2380 / NBRC 103641 / GraBd1</strain>
    </source>
</reference>
<dbReference type="AlphaFoldDB" id="Q3A440"/>
<comment type="function">
    <text evidence="1">Involved in DNA recombination.</text>
</comment>
<protein>
    <submittedName>
        <fullName evidence="6">DNA recombination protein, RmuC family</fullName>
    </submittedName>
</protein>
<organism evidence="6 7">
    <name type="scientific">Syntrophotalea carbinolica (strain DSM 2380 / NBRC 103641 / GraBd1)</name>
    <name type="common">Pelobacter carbinolicus</name>
    <dbReference type="NCBI Taxonomy" id="338963"/>
    <lineage>
        <taxon>Bacteria</taxon>
        <taxon>Pseudomonadati</taxon>
        <taxon>Thermodesulfobacteriota</taxon>
        <taxon>Desulfuromonadia</taxon>
        <taxon>Desulfuromonadales</taxon>
        <taxon>Syntrophotaleaceae</taxon>
        <taxon>Syntrophotalea</taxon>
    </lineage>
</organism>
<dbReference type="KEGG" id="pca:Pcar_1623"/>
<gene>
    <name evidence="6" type="ordered locus">Pcar_1623</name>
</gene>
<dbReference type="GO" id="GO:0006310">
    <property type="term" value="P:DNA recombination"/>
    <property type="evidence" value="ECO:0007669"/>
    <property type="project" value="UniProtKB-KW"/>
</dbReference>
<dbReference type="PANTHER" id="PTHR30563:SF0">
    <property type="entry name" value="DNA RECOMBINATION PROTEIN RMUC"/>
    <property type="match status" value="1"/>
</dbReference>
<name>Q3A440_SYNC1</name>
<feature type="coiled-coil region" evidence="5">
    <location>
        <begin position="51"/>
        <end position="117"/>
    </location>
</feature>